<evidence type="ECO:0000313" key="2">
    <source>
        <dbReference type="Proteomes" id="UP001054945"/>
    </source>
</evidence>
<keyword evidence="2" id="KW-1185">Reference proteome</keyword>
<accession>A0AAV4VDF6</accession>
<reference evidence="1 2" key="1">
    <citation type="submission" date="2021-06" db="EMBL/GenBank/DDBJ databases">
        <title>Caerostris extrusa draft genome.</title>
        <authorList>
            <person name="Kono N."/>
            <person name="Arakawa K."/>
        </authorList>
    </citation>
    <scope>NUCLEOTIDE SEQUENCE [LARGE SCALE GENOMIC DNA]</scope>
</reference>
<comment type="caution">
    <text evidence="1">The sequence shown here is derived from an EMBL/GenBank/DDBJ whole genome shotgun (WGS) entry which is preliminary data.</text>
</comment>
<protein>
    <submittedName>
        <fullName evidence="1">Uncharacterized protein</fullName>
    </submittedName>
</protein>
<evidence type="ECO:0000313" key="1">
    <source>
        <dbReference type="EMBL" id="GIY67593.1"/>
    </source>
</evidence>
<sequence length="113" mass="13150">MRVDYSSVGVFLKILMEKNMTRKDVSLTCCKSTQPCTLENWTEEHRENARIPICPWRRSFPENAISCTGEGKVSLLNFPVRRDSFTFRFSDRVTTFIKSVLDRRNKYTLSGTC</sequence>
<gene>
    <name evidence="1" type="ORF">CEXT_781881</name>
</gene>
<dbReference type="AlphaFoldDB" id="A0AAV4VDF6"/>
<dbReference type="EMBL" id="BPLR01014257">
    <property type="protein sequence ID" value="GIY67593.1"/>
    <property type="molecule type" value="Genomic_DNA"/>
</dbReference>
<dbReference type="Proteomes" id="UP001054945">
    <property type="component" value="Unassembled WGS sequence"/>
</dbReference>
<proteinExistence type="predicted"/>
<organism evidence="1 2">
    <name type="scientific">Caerostris extrusa</name>
    <name type="common">Bark spider</name>
    <name type="synonym">Caerostris bankana</name>
    <dbReference type="NCBI Taxonomy" id="172846"/>
    <lineage>
        <taxon>Eukaryota</taxon>
        <taxon>Metazoa</taxon>
        <taxon>Ecdysozoa</taxon>
        <taxon>Arthropoda</taxon>
        <taxon>Chelicerata</taxon>
        <taxon>Arachnida</taxon>
        <taxon>Araneae</taxon>
        <taxon>Araneomorphae</taxon>
        <taxon>Entelegynae</taxon>
        <taxon>Araneoidea</taxon>
        <taxon>Araneidae</taxon>
        <taxon>Caerostris</taxon>
    </lineage>
</organism>
<name>A0AAV4VDF6_CAEEX</name>